<feature type="domain" description="Glycoside hydrolase family 3 N-terminal" evidence="6">
    <location>
        <begin position="15"/>
        <end position="300"/>
    </location>
</feature>
<protein>
    <recommendedName>
        <fullName evidence="3">beta-N-acetylhexosaminidase</fullName>
        <ecNumber evidence="3">3.2.1.52</ecNumber>
    </recommendedName>
</protein>
<evidence type="ECO:0000259" key="6">
    <source>
        <dbReference type="Pfam" id="PF00933"/>
    </source>
</evidence>
<evidence type="ECO:0000256" key="1">
    <source>
        <dbReference type="ARBA" id="ARBA00001231"/>
    </source>
</evidence>
<evidence type="ECO:0000256" key="2">
    <source>
        <dbReference type="ARBA" id="ARBA00005336"/>
    </source>
</evidence>
<dbReference type="Proteomes" id="UP000183900">
    <property type="component" value="Unassembled WGS sequence"/>
</dbReference>
<comment type="similarity">
    <text evidence="2">Belongs to the glycosyl hydrolase 3 family.</text>
</comment>
<evidence type="ECO:0000256" key="5">
    <source>
        <dbReference type="ARBA" id="ARBA00023295"/>
    </source>
</evidence>
<evidence type="ECO:0000256" key="3">
    <source>
        <dbReference type="ARBA" id="ARBA00012663"/>
    </source>
</evidence>
<keyword evidence="4" id="KW-0378">Hydrolase</keyword>
<dbReference type="Pfam" id="PF00933">
    <property type="entry name" value="Glyco_hydro_3"/>
    <property type="match status" value="1"/>
</dbReference>
<comment type="catalytic activity">
    <reaction evidence="1">
        <text>Hydrolysis of terminal non-reducing N-acetyl-D-hexosamine residues in N-acetyl-beta-D-hexosaminides.</text>
        <dbReference type="EC" id="3.2.1.52"/>
    </reaction>
</comment>
<dbReference type="PANTHER" id="PTHR30480">
    <property type="entry name" value="BETA-HEXOSAMINIDASE-RELATED"/>
    <property type="match status" value="1"/>
</dbReference>
<dbReference type="GO" id="GO:0009254">
    <property type="term" value="P:peptidoglycan turnover"/>
    <property type="evidence" value="ECO:0007669"/>
    <property type="project" value="TreeGrafter"/>
</dbReference>
<dbReference type="EMBL" id="CYHE01000004">
    <property type="protein sequence ID" value="CUA95737.1"/>
    <property type="molecule type" value="Genomic_DNA"/>
</dbReference>
<dbReference type="GO" id="GO:0005975">
    <property type="term" value="P:carbohydrate metabolic process"/>
    <property type="evidence" value="ECO:0007669"/>
    <property type="project" value="InterPro"/>
</dbReference>
<keyword evidence="8" id="KW-1185">Reference proteome</keyword>
<dbReference type="InterPro" id="IPR050226">
    <property type="entry name" value="NagZ_Beta-hexosaminidase"/>
</dbReference>
<keyword evidence="5 7" id="KW-0326">Glycosidase</keyword>
<dbReference type="GO" id="GO:0004563">
    <property type="term" value="F:beta-N-acetylhexosaminidase activity"/>
    <property type="evidence" value="ECO:0007669"/>
    <property type="project" value="UniProtKB-EC"/>
</dbReference>
<dbReference type="AlphaFoldDB" id="A0A0K6HXG9"/>
<dbReference type="PROSITE" id="PS00775">
    <property type="entry name" value="GLYCOSYL_HYDROL_F3"/>
    <property type="match status" value="1"/>
</dbReference>
<dbReference type="InterPro" id="IPR017853">
    <property type="entry name" value="GH"/>
</dbReference>
<dbReference type="RefSeq" id="WP_055455411.1">
    <property type="nucleotide sequence ID" value="NZ_CYHE01000004.1"/>
</dbReference>
<dbReference type="SUPFAM" id="SSF51445">
    <property type="entry name" value="(Trans)glycosidases"/>
    <property type="match status" value="1"/>
</dbReference>
<gene>
    <name evidence="7" type="ORF">Ga0061067_104132</name>
</gene>
<name>A0A0K6HXG9_9HYPH</name>
<proteinExistence type="inferred from homology"/>
<dbReference type="EC" id="3.2.1.52" evidence="3"/>
<organism evidence="7 8">
    <name type="scientific">Pannonibacter indicus</name>
    <dbReference type="NCBI Taxonomy" id="466044"/>
    <lineage>
        <taxon>Bacteria</taxon>
        <taxon>Pseudomonadati</taxon>
        <taxon>Pseudomonadota</taxon>
        <taxon>Alphaproteobacteria</taxon>
        <taxon>Hyphomicrobiales</taxon>
        <taxon>Stappiaceae</taxon>
        <taxon>Pannonibacter</taxon>
    </lineage>
</organism>
<sequence>MTKAFITGCAGLELSEDERAFLAAEDPWGLILFRRNCESREQIGALTAAFREAVGRSDAPVLIDQEGGRVQRLRPPLAPSYPPARRFGALYEQDGEKGLRAAFLGARLIAHDLAELGITVDCMPVLDVLFPQTVDAIGDRAYADEPETVAALARAACDGLLAGGVLPVIKHLPGHGRAEVDSHLELPRVRAPRTDLEAVDLLPFRKLADLPLGMTCHLLFEDIDPVHPATQSKIIIEEVIRRQIGFDGVLMSDDLSMEALGGDIGSRAAKSFAAGCDLALHCNGDLKEMRQVAAVAPVLQGGSLDRCARALTARRMPETGFDRLAARAEMDELLGGAGLA</sequence>
<evidence type="ECO:0000313" key="7">
    <source>
        <dbReference type="EMBL" id="CUA95737.1"/>
    </source>
</evidence>
<dbReference type="NCBIfam" id="NF003740">
    <property type="entry name" value="PRK05337.1"/>
    <property type="match status" value="1"/>
</dbReference>
<dbReference type="InterPro" id="IPR036962">
    <property type="entry name" value="Glyco_hydro_3_N_sf"/>
</dbReference>
<dbReference type="Gene3D" id="3.20.20.300">
    <property type="entry name" value="Glycoside hydrolase, family 3, N-terminal domain"/>
    <property type="match status" value="1"/>
</dbReference>
<dbReference type="PANTHER" id="PTHR30480:SF13">
    <property type="entry name" value="BETA-HEXOSAMINIDASE"/>
    <property type="match status" value="1"/>
</dbReference>
<evidence type="ECO:0000313" key="8">
    <source>
        <dbReference type="Proteomes" id="UP000183900"/>
    </source>
</evidence>
<dbReference type="InterPro" id="IPR001764">
    <property type="entry name" value="Glyco_hydro_3_N"/>
</dbReference>
<accession>A0A0K6HXG9</accession>
<dbReference type="InterPro" id="IPR019800">
    <property type="entry name" value="Glyco_hydro_3_AS"/>
</dbReference>
<reference evidence="8" key="1">
    <citation type="submission" date="2015-08" db="EMBL/GenBank/DDBJ databases">
        <authorList>
            <person name="Varghese N."/>
        </authorList>
    </citation>
    <scope>NUCLEOTIDE SEQUENCE [LARGE SCALE GENOMIC DNA]</scope>
    <source>
        <strain evidence="8">DSM 23407</strain>
    </source>
</reference>
<evidence type="ECO:0000256" key="4">
    <source>
        <dbReference type="ARBA" id="ARBA00022801"/>
    </source>
</evidence>